<comment type="caution">
    <text evidence="1">The sequence shown here is derived from an EMBL/GenBank/DDBJ whole genome shotgun (WGS) entry which is preliminary data.</text>
</comment>
<keyword evidence="2" id="KW-1185">Reference proteome</keyword>
<protein>
    <submittedName>
        <fullName evidence="1">Uncharacterized protein</fullName>
    </submittedName>
</protein>
<reference evidence="1" key="1">
    <citation type="submission" date="2018-11" db="EMBL/GenBank/DDBJ databases">
        <authorList>
            <consortium name="Pathogen Informatics"/>
        </authorList>
    </citation>
    <scope>NUCLEOTIDE SEQUENCE</scope>
</reference>
<organism evidence="1 2">
    <name type="scientific">Protopolystoma xenopodis</name>
    <dbReference type="NCBI Taxonomy" id="117903"/>
    <lineage>
        <taxon>Eukaryota</taxon>
        <taxon>Metazoa</taxon>
        <taxon>Spiralia</taxon>
        <taxon>Lophotrochozoa</taxon>
        <taxon>Platyhelminthes</taxon>
        <taxon>Monogenea</taxon>
        <taxon>Polyopisthocotylea</taxon>
        <taxon>Polystomatidea</taxon>
        <taxon>Polystomatidae</taxon>
        <taxon>Protopolystoma</taxon>
    </lineage>
</organism>
<name>A0A448WZY6_9PLAT</name>
<gene>
    <name evidence="1" type="ORF">PXEA_LOCUS17920</name>
</gene>
<dbReference type="AlphaFoldDB" id="A0A448WZY6"/>
<evidence type="ECO:0000313" key="2">
    <source>
        <dbReference type="Proteomes" id="UP000784294"/>
    </source>
</evidence>
<accession>A0A448WZY6</accession>
<sequence length="195" mass="21218">MTHVPTCESARSDSTVVANDLQAERLLVDHPATSSESDFRCIAVEINEERFGRAALYDDAEAEEMTENRDDADENTDEDELCSFYNLEGARVEAFMGLAGLNKVTSSNTSLERFQNATTDPTGGRRSSDQILQRRFAPQGQREGSAGRVNLEWSTPATLQASQAAVTDYSPDVAEPVVSSCVKTNIALGGLTFSR</sequence>
<proteinExistence type="predicted"/>
<dbReference type="EMBL" id="CAAALY010067966">
    <property type="protein sequence ID" value="VEL24480.1"/>
    <property type="molecule type" value="Genomic_DNA"/>
</dbReference>
<dbReference type="Proteomes" id="UP000784294">
    <property type="component" value="Unassembled WGS sequence"/>
</dbReference>
<evidence type="ECO:0000313" key="1">
    <source>
        <dbReference type="EMBL" id="VEL24480.1"/>
    </source>
</evidence>